<dbReference type="Proteomes" id="UP000735302">
    <property type="component" value="Unassembled WGS sequence"/>
</dbReference>
<organism evidence="1 2">
    <name type="scientific">Plakobranchus ocellatus</name>
    <dbReference type="NCBI Taxonomy" id="259542"/>
    <lineage>
        <taxon>Eukaryota</taxon>
        <taxon>Metazoa</taxon>
        <taxon>Spiralia</taxon>
        <taxon>Lophotrochozoa</taxon>
        <taxon>Mollusca</taxon>
        <taxon>Gastropoda</taxon>
        <taxon>Heterobranchia</taxon>
        <taxon>Euthyneura</taxon>
        <taxon>Panpulmonata</taxon>
        <taxon>Sacoglossa</taxon>
        <taxon>Placobranchoidea</taxon>
        <taxon>Plakobranchidae</taxon>
        <taxon>Plakobranchus</taxon>
    </lineage>
</organism>
<evidence type="ECO:0000313" key="2">
    <source>
        <dbReference type="Proteomes" id="UP000735302"/>
    </source>
</evidence>
<evidence type="ECO:0000313" key="1">
    <source>
        <dbReference type="EMBL" id="GFN86760.1"/>
    </source>
</evidence>
<accession>A0AAV3YTM1</accession>
<dbReference type="EMBL" id="BLXT01001599">
    <property type="protein sequence ID" value="GFN86760.1"/>
    <property type="molecule type" value="Genomic_DNA"/>
</dbReference>
<sequence>MQPSCWPSLRQVTQALHCNPELEVASHSERLFSGGGWGRLAAAAGKPWNQASAEICVVCLHPTRSLKMIQISSPQSLSSAHNIACQSYPRLSISIVSAAFQMGFRCTWARQVRIFGQSLCASTYRVDTLP</sequence>
<name>A0AAV3YTM1_9GAST</name>
<dbReference type="AlphaFoldDB" id="A0AAV3YTM1"/>
<keyword evidence="2" id="KW-1185">Reference proteome</keyword>
<reference evidence="1 2" key="1">
    <citation type="journal article" date="2021" name="Elife">
        <title>Chloroplast acquisition without the gene transfer in kleptoplastic sea slugs, Plakobranchus ocellatus.</title>
        <authorList>
            <person name="Maeda T."/>
            <person name="Takahashi S."/>
            <person name="Yoshida T."/>
            <person name="Shimamura S."/>
            <person name="Takaki Y."/>
            <person name="Nagai Y."/>
            <person name="Toyoda A."/>
            <person name="Suzuki Y."/>
            <person name="Arimoto A."/>
            <person name="Ishii H."/>
            <person name="Satoh N."/>
            <person name="Nishiyama T."/>
            <person name="Hasebe M."/>
            <person name="Maruyama T."/>
            <person name="Minagawa J."/>
            <person name="Obokata J."/>
            <person name="Shigenobu S."/>
        </authorList>
    </citation>
    <scope>NUCLEOTIDE SEQUENCE [LARGE SCALE GENOMIC DNA]</scope>
</reference>
<gene>
    <name evidence="1" type="ORF">PoB_001326600</name>
</gene>
<comment type="caution">
    <text evidence="1">The sequence shown here is derived from an EMBL/GenBank/DDBJ whole genome shotgun (WGS) entry which is preliminary data.</text>
</comment>
<protein>
    <submittedName>
        <fullName evidence="1">Uncharacterized protein</fullName>
    </submittedName>
</protein>
<proteinExistence type="predicted"/>